<evidence type="ECO:0000313" key="2">
    <source>
        <dbReference type="Proteomes" id="UP000031668"/>
    </source>
</evidence>
<name>A0A0C2MNL5_THEKT</name>
<keyword evidence="2" id="KW-1185">Reference proteome</keyword>
<gene>
    <name evidence="1" type="ORF">RF11_03031</name>
</gene>
<proteinExistence type="predicted"/>
<accession>A0A0C2MNL5</accession>
<dbReference type="Proteomes" id="UP000031668">
    <property type="component" value="Unassembled WGS sequence"/>
</dbReference>
<reference evidence="1 2" key="1">
    <citation type="journal article" date="2014" name="Genome Biol. Evol.">
        <title>The genome of the myxosporean Thelohanellus kitauei shows adaptations to nutrient acquisition within its fish host.</title>
        <authorList>
            <person name="Yang Y."/>
            <person name="Xiong J."/>
            <person name="Zhou Z."/>
            <person name="Huo F."/>
            <person name="Miao W."/>
            <person name="Ran C."/>
            <person name="Liu Y."/>
            <person name="Zhang J."/>
            <person name="Feng J."/>
            <person name="Wang M."/>
            <person name="Wang M."/>
            <person name="Wang L."/>
            <person name="Yao B."/>
        </authorList>
    </citation>
    <scope>NUCLEOTIDE SEQUENCE [LARGE SCALE GENOMIC DNA]</scope>
    <source>
        <strain evidence="1">Wuqing</strain>
    </source>
</reference>
<protein>
    <submittedName>
        <fullName evidence="1">Uncharacterized protein</fullName>
    </submittedName>
</protein>
<dbReference type="AlphaFoldDB" id="A0A0C2MNL5"/>
<dbReference type="OrthoDB" id="8928061at2759"/>
<evidence type="ECO:0000313" key="1">
    <source>
        <dbReference type="EMBL" id="KII68826.1"/>
    </source>
</evidence>
<sequence>MDSKCDVFQVRQSFLVSQSDMTHVCAAQPSLVQEKHLLNIFFHLSTGLSYGTQATLMSSIEVFNVLLSAATPEEGICHELSKNSSTSTNFYFIDDSGFQLKMICLYGRELTKMRATKVVLALRSRDYCVTCTMSCEGMNGLVGQANSKFAEKIFSSIETSNSHITSNDCRGLYRHKESYLPDCIQGNPVEN</sequence>
<dbReference type="EMBL" id="JWZT01002700">
    <property type="protein sequence ID" value="KII68826.1"/>
    <property type="molecule type" value="Genomic_DNA"/>
</dbReference>
<comment type="caution">
    <text evidence="1">The sequence shown here is derived from an EMBL/GenBank/DDBJ whole genome shotgun (WGS) entry which is preliminary data.</text>
</comment>
<organism evidence="1 2">
    <name type="scientific">Thelohanellus kitauei</name>
    <name type="common">Myxosporean</name>
    <dbReference type="NCBI Taxonomy" id="669202"/>
    <lineage>
        <taxon>Eukaryota</taxon>
        <taxon>Metazoa</taxon>
        <taxon>Cnidaria</taxon>
        <taxon>Myxozoa</taxon>
        <taxon>Myxosporea</taxon>
        <taxon>Bivalvulida</taxon>
        <taxon>Platysporina</taxon>
        <taxon>Myxobolidae</taxon>
        <taxon>Thelohanellus</taxon>
    </lineage>
</organism>